<evidence type="ECO:0000313" key="5">
    <source>
        <dbReference type="Proteomes" id="UP000222824"/>
    </source>
</evidence>
<dbReference type="Pfam" id="PF01968">
    <property type="entry name" value="Hydantoinase_A"/>
    <property type="match status" value="1"/>
</dbReference>
<dbReference type="InterPro" id="IPR002821">
    <property type="entry name" value="Hydantoinase_A"/>
</dbReference>
<dbReference type="InterPro" id="IPR008040">
    <property type="entry name" value="Hydant_A_N"/>
</dbReference>
<dbReference type="InterPro" id="IPR045079">
    <property type="entry name" value="Oxoprolinase-like"/>
</dbReference>
<sequence length="675" mass="72208">MSVRIGVDTGGTFTDVVLYDVDANEVYITKTPSTPPDFDRGVLNGIDKILEETDTDPDRVEFLSHGTTVGTNAVLENEIPDLGLITNEGLRDVLEIGDQTRPELYNLQADKPPALVDRRHRLGVPGRIDSEGDVVDELDEDAVRAAVDKLADSDVDSVVVSMLFSYLNDDHERRVGELIAEETDLSYALSSAVYPETREYDRTVTTVLNEAVKVTIQDYLGRLDTGIAERGIDVPLNVMHSGGGIFGTEQATDFALRTVLSGPAAGAVACRDVSRTEGLEHAIGLDMGGTSADVSVVEDGDLVRSTEGEINDLPINTPLVDINTVGAGGGSIAWIDAGGGLRVGPKSAGADPGPICYGRGGTDPTVTDANLVLGRIDPSAFLDGDVQPAIEKAREVFADEIAEPLGLSLEEAAMNVVKVANAKMARELRRVTVERGRDPGEFSLVAFGGAGPLQAAEVAQNMDMNSLVIPRSPGVFSARGLLLADVRMDESRAYTGDGLDAQQAGVEFETLEESLTERFTDQGFDAGDVLVTRQLDLRYAGQAYELTVALPGETFTAANFEAGIERFHDHHRQLYGYAMEDEPVELVTLRATGTVETLPVEDEVPVAGGEQTHREREVYFADRGFVATPIVDRHALAVGETVDGPAILEESGCTSLLPPEVTAEVSEDGNLRIDL</sequence>
<evidence type="ECO:0000259" key="3">
    <source>
        <dbReference type="Pfam" id="PF19278"/>
    </source>
</evidence>
<reference evidence="4 5" key="1">
    <citation type="journal article" date="2014" name="Front. Microbiol.">
        <title>Population and genomic analysis of the genus Halorubrum.</title>
        <authorList>
            <person name="Fullmer M.S."/>
            <person name="Soucy S.M."/>
            <person name="Swithers K.S."/>
            <person name="Makkay A.M."/>
            <person name="Wheeler R."/>
            <person name="Ventosa A."/>
            <person name="Gogarten J.P."/>
            <person name="Papke R.T."/>
        </authorList>
    </citation>
    <scope>NUCLEOTIDE SEQUENCE [LARGE SCALE GENOMIC DNA]</scope>
    <source>
        <strain evidence="4 5">C49</strain>
    </source>
</reference>
<keyword evidence="5" id="KW-1185">Reference proteome</keyword>
<dbReference type="EMBL" id="NHOA01000081">
    <property type="protein sequence ID" value="PHQ38858.1"/>
    <property type="molecule type" value="Genomic_DNA"/>
</dbReference>
<dbReference type="InterPro" id="IPR043129">
    <property type="entry name" value="ATPase_NBD"/>
</dbReference>
<dbReference type="GO" id="GO:0005829">
    <property type="term" value="C:cytosol"/>
    <property type="evidence" value="ECO:0007669"/>
    <property type="project" value="TreeGrafter"/>
</dbReference>
<dbReference type="AlphaFoldDB" id="A0A2G1WIN3"/>
<dbReference type="Pfam" id="PF05378">
    <property type="entry name" value="Hydant_A_N"/>
    <property type="match status" value="1"/>
</dbReference>
<dbReference type="InterPro" id="IPR049517">
    <property type="entry name" value="ACX-like_C"/>
</dbReference>
<organism evidence="4 5">
    <name type="scientific">Halorubrum persicum</name>
    <dbReference type="NCBI Taxonomy" id="1383844"/>
    <lineage>
        <taxon>Archaea</taxon>
        <taxon>Methanobacteriati</taxon>
        <taxon>Methanobacteriota</taxon>
        <taxon>Stenosarchaea group</taxon>
        <taxon>Halobacteria</taxon>
        <taxon>Halobacteriales</taxon>
        <taxon>Haloferacaceae</taxon>
        <taxon>Halorubrum</taxon>
    </lineage>
</organism>
<dbReference type="OrthoDB" id="8261at2157"/>
<protein>
    <recommendedName>
        <fullName evidence="6">Hydantoinase</fullName>
    </recommendedName>
</protein>
<dbReference type="RefSeq" id="WP_099255375.1">
    <property type="nucleotide sequence ID" value="NZ_NHOA01000081.1"/>
</dbReference>
<gene>
    <name evidence="4" type="ORF">DJ69_09385</name>
</gene>
<evidence type="ECO:0008006" key="6">
    <source>
        <dbReference type="Google" id="ProtNLM"/>
    </source>
</evidence>
<dbReference type="PANTHER" id="PTHR11365:SF23">
    <property type="entry name" value="HYPOTHETICAL 5-OXOPROLINASE (EUROFUNG)-RELATED"/>
    <property type="match status" value="1"/>
</dbReference>
<dbReference type="GO" id="GO:0017168">
    <property type="term" value="F:5-oxoprolinase (ATP-hydrolyzing) activity"/>
    <property type="evidence" value="ECO:0007669"/>
    <property type="project" value="TreeGrafter"/>
</dbReference>
<feature type="domain" description="Hydantoinase A/oxoprolinase" evidence="1">
    <location>
        <begin position="202"/>
        <end position="489"/>
    </location>
</feature>
<dbReference type="SUPFAM" id="SSF53067">
    <property type="entry name" value="Actin-like ATPase domain"/>
    <property type="match status" value="1"/>
</dbReference>
<dbReference type="Proteomes" id="UP000222824">
    <property type="component" value="Unassembled WGS sequence"/>
</dbReference>
<evidence type="ECO:0000259" key="2">
    <source>
        <dbReference type="Pfam" id="PF05378"/>
    </source>
</evidence>
<accession>A0A2G1WIN3</accession>
<name>A0A2G1WIN3_9EURY</name>
<evidence type="ECO:0000313" key="4">
    <source>
        <dbReference type="EMBL" id="PHQ38858.1"/>
    </source>
</evidence>
<feature type="domain" description="Acetophenone carboxylase-like C-terminal" evidence="3">
    <location>
        <begin position="507"/>
        <end position="663"/>
    </location>
</feature>
<dbReference type="PANTHER" id="PTHR11365">
    <property type="entry name" value="5-OXOPROLINASE RELATED"/>
    <property type="match status" value="1"/>
</dbReference>
<dbReference type="GO" id="GO:0006749">
    <property type="term" value="P:glutathione metabolic process"/>
    <property type="evidence" value="ECO:0007669"/>
    <property type="project" value="TreeGrafter"/>
</dbReference>
<comment type="caution">
    <text evidence="4">The sequence shown here is derived from an EMBL/GenBank/DDBJ whole genome shotgun (WGS) entry which is preliminary data.</text>
</comment>
<feature type="domain" description="Hydantoinase/oxoprolinase N-terminal" evidence="2">
    <location>
        <begin position="4"/>
        <end position="182"/>
    </location>
</feature>
<evidence type="ECO:0000259" key="1">
    <source>
        <dbReference type="Pfam" id="PF01968"/>
    </source>
</evidence>
<proteinExistence type="predicted"/>
<dbReference type="Pfam" id="PF19278">
    <property type="entry name" value="Hydant_A_C"/>
    <property type="match status" value="1"/>
</dbReference>